<dbReference type="GO" id="GO:0005886">
    <property type="term" value="C:plasma membrane"/>
    <property type="evidence" value="ECO:0007669"/>
    <property type="project" value="UniProtKB-SubCell"/>
</dbReference>
<dbReference type="EMBL" id="PJRP01000014">
    <property type="protein sequence ID" value="PLP97904.1"/>
    <property type="molecule type" value="Genomic_DNA"/>
</dbReference>
<evidence type="ECO:0000256" key="6">
    <source>
        <dbReference type="ARBA" id="ARBA00022741"/>
    </source>
</evidence>
<dbReference type="FunFam" id="3.40.50.300:FF:000032">
    <property type="entry name" value="Export ABC transporter ATP-binding protein"/>
    <property type="match status" value="1"/>
</dbReference>
<keyword evidence="3" id="KW-1003">Cell membrane</keyword>
<evidence type="ECO:0000256" key="3">
    <source>
        <dbReference type="ARBA" id="ARBA00022475"/>
    </source>
</evidence>
<dbReference type="SMART" id="SM00382">
    <property type="entry name" value="AAA"/>
    <property type="match status" value="1"/>
</dbReference>
<organism evidence="17 18">
    <name type="scientific">Cupriavidus pauculus</name>
    <dbReference type="NCBI Taxonomy" id="82633"/>
    <lineage>
        <taxon>Bacteria</taxon>
        <taxon>Pseudomonadati</taxon>
        <taxon>Pseudomonadota</taxon>
        <taxon>Betaproteobacteria</taxon>
        <taxon>Burkholderiales</taxon>
        <taxon>Burkholderiaceae</taxon>
        <taxon>Cupriavidus</taxon>
    </lineage>
</organism>
<evidence type="ECO:0000256" key="2">
    <source>
        <dbReference type="ARBA" id="ARBA00022448"/>
    </source>
</evidence>
<dbReference type="PANTHER" id="PTHR30572">
    <property type="entry name" value="MEMBRANE COMPONENT OF TRANSPORTER-RELATED"/>
    <property type="match status" value="1"/>
</dbReference>
<evidence type="ECO:0000256" key="8">
    <source>
        <dbReference type="ARBA" id="ARBA00022967"/>
    </source>
</evidence>
<keyword evidence="9 15" id="KW-1133">Transmembrane helix</keyword>
<keyword evidence="4" id="KW-0997">Cell inner membrane</keyword>
<feature type="region of interest" description="Disordered" evidence="14">
    <location>
        <begin position="231"/>
        <end position="270"/>
    </location>
</feature>
<evidence type="ECO:0000313" key="18">
    <source>
        <dbReference type="Proteomes" id="UP000234341"/>
    </source>
</evidence>
<accession>A0A2N5C6Q4</accession>
<evidence type="ECO:0000256" key="4">
    <source>
        <dbReference type="ARBA" id="ARBA00022519"/>
    </source>
</evidence>
<evidence type="ECO:0000256" key="5">
    <source>
        <dbReference type="ARBA" id="ARBA00022692"/>
    </source>
</evidence>
<dbReference type="CDD" id="cd03255">
    <property type="entry name" value="ABC_MJ0796_LolCDE_FtsE"/>
    <property type="match status" value="1"/>
</dbReference>
<comment type="caution">
    <text evidence="17">The sequence shown here is derived from an EMBL/GenBank/DDBJ whole genome shotgun (WGS) entry which is preliminary data.</text>
</comment>
<evidence type="ECO:0000256" key="15">
    <source>
        <dbReference type="SAM" id="Phobius"/>
    </source>
</evidence>
<dbReference type="Gene3D" id="3.40.50.300">
    <property type="entry name" value="P-loop containing nucleotide triphosphate hydrolases"/>
    <property type="match status" value="1"/>
</dbReference>
<dbReference type="PROSITE" id="PS00211">
    <property type="entry name" value="ABC_TRANSPORTER_1"/>
    <property type="match status" value="1"/>
</dbReference>
<keyword evidence="10 15" id="KW-0472">Membrane</keyword>
<dbReference type="InterPro" id="IPR003838">
    <property type="entry name" value="ABC3_permease_C"/>
</dbReference>
<evidence type="ECO:0000313" key="17">
    <source>
        <dbReference type="EMBL" id="PLP97904.1"/>
    </source>
</evidence>
<gene>
    <name evidence="17" type="ORF">CYJ10_24180</name>
</gene>
<dbReference type="GO" id="GO:0022857">
    <property type="term" value="F:transmembrane transporter activity"/>
    <property type="evidence" value="ECO:0007669"/>
    <property type="project" value="TreeGrafter"/>
</dbReference>
<sequence>MHVPLLQLTNVTRRFSGADRDIVVLESISLTVDAGEFVAIVGPSGSGKSTLMHILGCLDHPSSGEYRVDGRAMRGLHDDELAYLRRRRFGFIFQRYQLLTYLDACDNVGMPATYAGADTGARGARALALLGRLGLADRARHRPNQLSGGQQQRVGIARALMNGADIILADEPTGALDCASGQQVMGILRDLNAEGRTVIVITHDAAVAAHAGRVIELRDGKIVADTRRPAAGQAGVSGAHAGCPSSHSVSPPRPGAGSVRSDGPRGRPGSLIDTARMAWQSIVSRRLRTMLATSGIAIGIASAVSIAWIGEAGKREALAAFGSIGTNVIYVLPGKDWGDSLGKEIRTLLPEDAAALAQEPFVDHATPVTSASVSMRHRAVDAAGQAQGVNAGYAAMYRVQLTEGTWFGAAAEQRRAPVAVIDEMTRRKLFATESSAVGRIILVDNVPCVVVGVAAVNPGMNISRRQLNVWLPHTTFADRLVGRSHVEEIAVRGNDRFPAAQVEQGVEKRLTQRHRSKDFFTINIDEMARTSQAMDARITRMLLTVSAIALIVGGIGVMNIMLVSVAERTPEIGIRMAVGARQRDIRMQFLCEAVMVCLMGAVLGIGLAFLTGWILPWLDGQTKMVFIFGPVVVATLCAMVVGIAFGFLPARNAARLNPVEALARE</sequence>
<name>A0A2N5C6Q4_9BURK</name>
<dbReference type="GO" id="GO:0098796">
    <property type="term" value="C:membrane protein complex"/>
    <property type="evidence" value="ECO:0007669"/>
    <property type="project" value="UniProtKB-ARBA"/>
</dbReference>
<dbReference type="SUPFAM" id="SSF52540">
    <property type="entry name" value="P-loop containing nucleoside triphosphate hydrolases"/>
    <property type="match status" value="1"/>
</dbReference>
<dbReference type="InterPro" id="IPR025857">
    <property type="entry name" value="MacB_PCD"/>
</dbReference>
<dbReference type="InterPro" id="IPR003439">
    <property type="entry name" value="ABC_transporter-like_ATP-bd"/>
</dbReference>
<feature type="transmembrane region" description="Helical" evidence="15">
    <location>
        <begin position="541"/>
        <end position="566"/>
    </location>
</feature>
<evidence type="ECO:0000259" key="16">
    <source>
        <dbReference type="PROSITE" id="PS50893"/>
    </source>
</evidence>
<reference evidence="17 18" key="1">
    <citation type="submission" date="2017-12" db="EMBL/GenBank/DDBJ databases">
        <title>Genome sequence of the active heterotrophic nitrifier-denitrifier, Cupriavidus pauculus UM1.</title>
        <authorList>
            <person name="Putonti C."/>
            <person name="Castignetti D."/>
        </authorList>
    </citation>
    <scope>NUCLEOTIDE SEQUENCE [LARGE SCALE GENOMIC DNA]</scope>
    <source>
        <strain evidence="17 18">UM1</strain>
    </source>
</reference>
<dbReference type="Proteomes" id="UP000234341">
    <property type="component" value="Unassembled WGS sequence"/>
</dbReference>
<evidence type="ECO:0000256" key="12">
    <source>
        <dbReference type="ARBA" id="ARBA00038388"/>
    </source>
</evidence>
<feature type="transmembrane region" description="Helical" evidence="15">
    <location>
        <begin position="587"/>
        <end position="615"/>
    </location>
</feature>
<dbReference type="PROSITE" id="PS50893">
    <property type="entry name" value="ABC_TRANSPORTER_2"/>
    <property type="match status" value="1"/>
</dbReference>
<dbReference type="GO" id="GO:0046677">
    <property type="term" value="P:response to antibiotic"/>
    <property type="evidence" value="ECO:0007669"/>
    <property type="project" value="UniProtKB-KW"/>
</dbReference>
<dbReference type="RefSeq" id="WP_101683990.1">
    <property type="nucleotide sequence ID" value="NZ_PJRP01000014.1"/>
</dbReference>
<evidence type="ECO:0000256" key="9">
    <source>
        <dbReference type="ARBA" id="ARBA00022989"/>
    </source>
</evidence>
<feature type="domain" description="ABC transporter" evidence="16">
    <location>
        <begin position="6"/>
        <end position="244"/>
    </location>
</feature>
<proteinExistence type="inferred from homology"/>
<evidence type="ECO:0000256" key="13">
    <source>
        <dbReference type="ARBA" id="ARBA00041199"/>
    </source>
</evidence>
<dbReference type="Pfam" id="PF00005">
    <property type="entry name" value="ABC_tran"/>
    <property type="match status" value="1"/>
</dbReference>
<dbReference type="InterPro" id="IPR003593">
    <property type="entry name" value="AAA+_ATPase"/>
</dbReference>
<keyword evidence="11" id="KW-0046">Antibiotic resistance</keyword>
<dbReference type="Pfam" id="PF02687">
    <property type="entry name" value="FtsX"/>
    <property type="match status" value="1"/>
</dbReference>
<evidence type="ECO:0000256" key="11">
    <source>
        <dbReference type="ARBA" id="ARBA00023251"/>
    </source>
</evidence>
<dbReference type="InterPro" id="IPR017871">
    <property type="entry name" value="ABC_transporter-like_CS"/>
</dbReference>
<comment type="subcellular location">
    <subcellularLocation>
        <location evidence="1">Cell inner membrane</location>
        <topology evidence="1">Multi-pass membrane protein</topology>
    </subcellularLocation>
</comment>
<evidence type="ECO:0000256" key="10">
    <source>
        <dbReference type="ARBA" id="ARBA00023136"/>
    </source>
</evidence>
<dbReference type="GO" id="GO:0016887">
    <property type="term" value="F:ATP hydrolysis activity"/>
    <property type="evidence" value="ECO:0007669"/>
    <property type="project" value="InterPro"/>
</dbReference>
<dbReference type="InterPro" id="IPR027417">
    <property type="entry name" value="P-loop_NTPase"/>
</dbReference>
<evidence type="ECO:0000256" key="1">
    <source>
        <dbReference type="ARBA" id="ARBA00004429"/>
    </source>
</evidence>
<dbReference type="AlphaFoldDB" id="A0A2N5C6Q4"/>
<evidence type="ECO:0000256" key="7">
    <source>
        <dbReference type="ARBA" id="ARBA00022840"/>
    </source>
</evidence>
<feature type="transmembrane region" description="Helical" evidence="15">
    <location>
        <begin position="627"/>
        <end position="648"/>
    </location>
</feature>
<dbReference type="GO" id="GO:0005524">
    <property type="term" value="F:ATP binding"/>
    <property type="evidence" value="ECO:0007669"/>
    <property type="project" value="UniProtKB-KW"/>
</dbReference>
<dbReference type="InterPro" id="IPR017911">
    <property type="entry name" value="MacB-like_ATP-bd"/>
</dbReference>
<evidence type="ECO:0000256" key="14">
    <source>
        <dbReference type="SAM" id="MobiDB-lite"/>
    </source>
</evidence>
<dbReference type="InterPro" id="IPR050250">
    <property type="entry name" value="Macrolide_Exporter_MacB"/>
</dbReference>
<keyword evidence="8" id="KW-1278">Translocase</keyword>
<dbReference type="OrthoDB" id="4814201at2"/>
<comment type="similarity">
    <text evidence="12">Belongs to the ABC transporter superfamily. Macrolide exporter (TC 3.A.1.122) family.</text>
</comment>
<keyword evidence="2" id="KW-0813">Transport</keyword>
<keyword evidence="7 17" id="KW-0067">ATP-binding</keyword>
<dbReference type="PANTHER" id="PTHR30572:SF14">
    <property type="entry name" value="MACROLIDE EXPORT ATP-BINDING_PERMEASE PROTEIN MACB"/>
    <property type="match status" value="1"/>
</dbReference>
<keyword evidence="6" id="KW-0547">Nucleotide-binding</keyword>
<protein>
    <recommendedName>
        <fullName evidence="13">Pyoverdine export ATP-binding/permease protein PvdT</fullName>
    </recommendedName>
</protein>
<dbReference type="Pfam" id="PF12704">
    <property type="entry name" value="MacB_PCD"/>
    <property type="match status" value="1"/>
</dbReference>
<keyword evidence="5 15" id="KW-0812">Transmembrane</keyword>